<name>A0AAE0YK95_9GAST</name>
<accession>A0AAE0YK95</accession>
<dbReference type="EMBL" id="JAWDGP010005978">
    <property type="protein sequence ID" value="KAK3748880.1"/>
    <property type="molecule type" value="Genomic_DNA"/>
</dbReference>
<gene>
    <name evidence="1" type="ORF">RRG08_022683</name>
</gene>
<sequence>MASDVPCPRSRISTVSMVETASPNCWSALVRSTNALGYNFCLPAPVFQSEKPRSRLTISPPNFFLTGDIVESVGCSRPGVYNVDVGMGFKTQATIAI</sequence>
<proteinExistence type="predicted"/>
<dbReference type="Proteomes" id="UP001283361">
    <property type="component" value="Unassembled WGS sequence"/>
</dbReference>
<protein>
    <submittedName>
        <fullName evidence="1">Uncharacterized protein</fullName>
    </submittedName>
</protein>
<keyword evidence="2" id="KW-1185">Reference proteome</keyword>
<evidence type="ECO:0000313" key="1">
    <source>
        <dbReference type="EMBL" id="KAK3748880.1"/>
    </source>
</evidence>
<comment type="caution">
    <text evidence="1">The sequence shown here is derived from an EMBL/GenBank/DDBJ whole genome shotgun (WGS) entry which is preliminary data.</text>
</comment>
<reference evidence="1" key="1">
    <citation type="journal article" date="2023" name="G3 (Bethesda)">
        <title>A reference genome for the long-term kleptoplast-retaining sea slug Elysia crispata morphotype clarki.</title>
        <authorList>
            <person name="Eastman K.E."/>
            <person name="Pendleton A.L."/>
            <person name="Shaikh M.A."/>
            <person name="Suttiyut T."/>
            <person name="Ogas R."/>
            <person name="Tomko P."/>
            <person name="Gavelis G."/>
            <person name="Widhalm J.R."/>
            <person name="Wisecaver J.H."/>
        </authorList>
    </citation>
    <scope>NUCLEOTIDE SEQUENCE</scope>
    <source>
        <strain evidence="1">ECLA1</strain>
    </source>
</reference>
<evidence type="ECO:0000313" key="2">
    <source>
        <dbReference type="Proteomes" id="UP001283361"/>
    </source>
</evidence>
<organism evidence="1 2">
    <name type="scientific">Elysia crispata</name>
    <name type="common">lettuce slug</name>
    <dbReference type="NCBI Taxonomy" id="231223"/>
    <lineage>
        <taxon>Eukaryota</taxon>
        <taxon>Metazoa</taxon>
        <taxon>Spiralia</taxon>
        <taxon>Lophotrochozoa</taxon>
        <taxon>Mollusca</taxon>
        <taxon>Gastropoda</taxon>
        <taxon>Heterobranchia</taxon>
        <taxon>Euthyneura</taxon>
        <taxon>Panpulmonata</taxon>
        <taxon>Sacoglossa</taxon>
        <taxon>Placobranchoidea</taxon>
        <taxon>Plakobranchidae</taxon>
        <taxon>Elysia</taxon>
    </lineage>
</organism>
<dbReference type="AlphaFoldDB" id="A0AAE0YK95"/>